<feature type="compositionally biased region" description="Pro residues" evidence="1">
    <location>
        <begin position="36"/>
        <end position="52"/>
    </location>
</feature>
<accession>A0A2P2Q272</accession>
<proteinExistence type="predicted"/>
<protein>
    <submittedName>
        <fullName evidence="2">Uncharacterized protein</fullName>
    </submittedName>
</protein>
<evidence type="ECO:0000256" key="1">
    <source>
        <dbReference type="SAM" id="MobiDB-lite"/>
    </source>
</evidence>
<name>A0A2P2Q272_RHIMU</name>
<sequence length="91" mass="9682">MIIQTCSRSSNIIFPSPRTSSFLEIPRMMTTAASASPPPLHPPPPPPHPPRNVDPMNPTAAPPPTAPLSKWFAGPGAGLLAPRTSRSRQLL</sequence>
<dbReference type="EMBL" id="GGEC01080610">
    <property type="protein sequence ID" value="MBX61094.1"/>
    <property type="molecule type" value="Transcribed_RNA"/>
</dbReference>
<feature type="region of interest" description="Disordered" evidence="1">
    <location>
        <begin position="26"/>
        <end position="91"/>
    </location>
</feature>
<dbReference type="AlphaFoldDB" id="A0A2P2Q272"/>
<evidence type="ECO:0000313" key="2">
    <source>
        <dbReference type="EMBL" id="MBX61094.1"/>
    </source>
</evidence>
<organism evidence="2">
    <name type="scientific">Rhizophora mucronata</name>
    <name type="common">Asiatic mangrove</name>
    <dbReference type="NCBI Taxonomy" id="61149"/>
    <lineage>
        <taxon>Eukaryota</taxon>
        <taxon>Viridiplantae</taxon>
        <taxon>Streptophyta</taxon>
        <taxon>Embryophyta</taxon>
        <taxon>Tracheophyta</taxon>
        <taxon>Spermatophyta</taxon>
        <taxon>Magnoliopsida</taxon>
        <taxon>eudicotyledons</taxon>
        <taxon>Gunneridae</taxon>
        <taxon>Pentapetalae</taxon>
        <taxon>rosids</taxon>
        <taxon>fabids</taxon>
        <taxon>Malpighiales</taxon>
        <taxon>Rhizophoraceae</taxon>
        <taxon>Rhizophora</taxon>
    </lineage>
</organism>
<reference evidence="2" key="1">
    <citation type="submission" date="2018-02" db="EMBL/GenBank/DDBJ databases">
        <title>Rhizophora mucronata_Transcriptome.</title>
        <authorList>
            <person name="Meera S.P."/>
            <person name="Sreeshan A."/>
            <person name="Augustine A."/>
        </authorList>
    </citation>
    <scope>NUCLEOTIDE SEQUENCE</scope>
    <source>
        <tissue evidence="2">Leaf</tissue>
    </source>
</reference>